<name>A0A1G6I0Z7_9ACTN</name>
<dbReference type="RefSeq" id="WP_245691685.1">
    <property type="nucleotide sequence ID" value="NZ_FMZF01000001.1"/>
</dbReference>
<dbReference type="Proteomes" id="UP000199416">
    <property type="component" value="Unassembled WGS sequence"/>
</dbReference>
<gene>
    <name evidence="2" type="ORF">SAMN05660690_0098</name>
</gene>
<evidence type="ECO:0008006" key="4">
    <source>
        <dbReference type="Google" id="ProtNLM"/>
    </source>
</evidence>
<organism evidence="2 3">
    <name type="scientific">Geodermatophilus telluris</name>
    <dbReference type="NCBI Taxonomy" id="1190417"/>
    <lineage>
        <taxon>Bacteria</taxon>
        <taxon>Bacillati</taxon>
        <taxon>Actinomycetota</taxon>
        <taxon>Actinomycetes</taxon>
        <taxon>Geodermatophilales</taxon>
        <taxon>Geodermatophilaceae</taxon>
        <taxon>Geodermatophilus</taxon>
    </lineage>
</organism>
<dbReference type="STRING" id="1190417.SAMN05660690_0098"/>
<keyword evidence="3" id="KW-1185">Reference proteome</keyword>
<dbReference type="AlphaFoldDB" id="A0A1G6I0Z7"/>
<evidence type="ECO:0000256" key="1">
    <source>
        <dbReference type="SAM" id="MobiDB-lite"/>
    </source>
</evidence>
<evidence type="ECO:0000313" key="2">
    <source>
        <dbReference type="EMBL" id="SDB99416.1"/>
    </source>
</evidence>
<evidence type="ECO:0000313" key="3">
    <source>
        <dbReference type="Proteomes" id="UP000199416"/>
    </source>
</evidence>
<feature type="region of interest" description="Disordered" evidence="1">
    <location>
        <begin position="17"/>
        <end position="41"/>
    </location>
</feature>
<dbReference type="Pfam" id="PF12028">
    <property type="entry name" value="DUF3515"/>
    <property type="match status" value="1"/>
</dbReference>
<protein>
    <recommendedName>
        <fullName evidence="4">DUF3515 domain-containing protein</fullName>
    </recommendedName>
</protein>
<dbReference type="InterPro" id="IPR021903">
    <property type="entry name" value="DUF3515"/>
</dbReference>
<reference evidence="3" key="1">
    <citation type="submission" date="2016-10" db="EMBL/GenBank/DDBJ databases">
        <authorList>
            <person name="Varghese N."/>
            <person name="Submissions S."/>
        </authorList>
    </citation>
    <scope>NUCLEOTIDE SEQUENCE [LARGE SCALE GENOMIC DNA]</scope>
    <source>
        <strain evidence="3">DSM 45421</strain>
    </source>
</reference>
<sequence>MLVAVVVLVNVLGGDDEGDGGGAVADVEGTTDPQRAEDLPPLPVEVPAPTPEADANCPQLLQALPLDLLGEPARLVDSDTPYAAAWGDPPVVLVCGVPQPEGLVPGEGLFTINGVTWFVDQSDPGATVWTAVDRAVYVEVSLPPDVDSAPVTALSDVLAATLPAR</sequence>
<dbReference type="EMBL" id="FMZF01000001">
    <property type="protein sequence ID" value="SDB99416.1"/>
    <property type="molecule type" value="Genomic_DNA"/>
</dbReference>
<proteinExistence type="predicted"/>
<accession>A0A1G6I0Z7</accession>